<protein>
    <submittedName>
        <fullName evidence="1">Uncharacterized protein</fullName>
    </submittedName>
</protein>
<organism evidence="1">
    <name type="scientific">viral metagenome</name>
    <dbReference type="NCBI Taxonomy" id="1070528"/>
    <lineage>
        <taxon>unclassified sequences</taxon>
        <taxon>metagenomes</taxon>
        <taxon>organismal metagenomes</taxon>
    </lineage>
</organism>
<proteinExistence type="predicted"/>
<dbReference type="EMBL" id="MN740383">
    <property type="protein sequence ID" value="QHU03510.1"/>
    <property type="molecule type" value="Genomic_DNA"/>
</dbReference>
<accession>A0A6C0JF87</accession>
<dbReference type="AlphaFoldDB" id="A0A6C0JF87"/>
<name>A0A6C0JF87_9ZZZZ</name>
<sequence length="195" mass="22579">MTCPLLLNILNTKNVDHESEIFKCQTLKSTHKYCLVNRLSGQQTGPLIEKYIRHKGGMCKVNASECCGDVKYNGEYAEVKASLGGQNRTKFNYVQIRPSHTITYYILTAYYLDWTTIENDGELFVFLIKKSDMIDLLEKYGSYAHGTIAKMGQITMDNIMKNTDYEYALRPTYGDKLWKNLLEYRYTKSDLPIEF</sequence>
<reference evidence="1" key="1">
    <citation type="journal article" date="2020" name="Nature">
        <title>Giant virus diversity and host interactions through global metagenomics.</title>
        <authorList>
            <person name="Schulz F."/>
            <person name="Roux S."/>
            <person name="Paez-Espino D."/>
            <person name="Jungbluth S."/>
            <person name="Walsh D.A."/>
            <person name="Denef V.J."/>
            <person name="McMahon K.D."/>
            <person name="Konstantinidis K.T."/>
            <person name="Eloe-Fadrosh E.A."/>
            <person name="Kyrpides N.C."/>
            <person name="Woyke T."/>
        </authorList>
    </citation>
    <scope>NUCLEOTIDE SEQUENCE</scope>
    <source>
        <strain evidence="1">GVMAG-M-3300027206-1</strain>
    </source>
</reference>
<evidence type="ECO:0000313" key="1">
    <source>
        <dbReference type="EMBL" id="QHU03510.1"/>
    </source>
</evidence>